<keyword evidence="1" id="KW-0732">Signal</keyword>
<feature type="signal peptide" evidence="1">
    <location>
        <begin position="1"/>
        <end position="21"/>
    </location>
</feature>
<dbReference type="Proteomes" id="UP001139521">
    <property type="component" value="Unassembled WGS sequence"/>
</dbReference>
<organism evidence="2 3">
    <name type="scientific">Zunongwangia pacifica</name>
    <dbReference type="NCBI Taxonomy" id="2911062"/>
    <lineage>
        <taxon>Bacteria</taxon>
        <taxon>Pseudomonadati</taxon>
        <taxon>Bacteroidota</taxon>
        <taxon>Flavobacteriia</taxon>
        <taxon>Flavobacteriales</taxon>
        <taxon>Flavobacteriaceae</taxon>
        <taxon>Zunongwangia</taxon>
    </lineage>
</organism>
<sequence>MNYKTIFLLVFLGFSFNIANAQFTDYGTFSATSDSISIGGGRPKYRLHVAGGAKIGNSYFNTVPGTSGNSWLRDTWLTSLRNLTWDEENLVWRRDNYAYNGFGGILWDDGGTYFIRQRSGTKLEYTNQEFFETAFLFANISTGYVGIGTIKPDARLSVNGEVHANEVKVDTKQWADHVFRKPYKLPELKDVEQFINEHGHLIDIPTEKEAIEEGVELGEMVRLLLQKVEELTLYTIEQQKQIDRLTSGKTKSYE</sequence>
<dbReference type="EMBL" id="JAKHSK010000046">
    <property type="protein sequence ID" value="MCL6220593.1"/>
    <property type="molecule type" value="Genomic_DNA"/>
</dbReference>
<keyword evidence="3" id="KW-1185">Reference proteome</keyword>
<evidence type="ECO:0000313" key="2">
    <source>
        <dbReference type="EMBL" id="MCL6220593.1"/>
    </source>
</evidence>
<evidence type="ECO:0000313" key="3">
    <source>
        <dbReference type="Proteomes" id="UP001139521"/>
    </source>
</evidence>
<reference evidence="2" key="1">
    <citation type="submission" date="2022-01" db="EMBL/GenBank/DDBJ databases">
        <title>Genome sequencing of Zunongwangia sp. M21534 genome.</title>
        <authorList>
            <person name="Chen Y."/>
            <person name="Dong C."/>
            <person name="Shao Z."/>
        </authorList>
    </citation>
    <scope>NUCLEOTIDE SEQUENCE</scope>
    <source>
        <strain evidence="2">MCCC M21534</strain>
    </source>
</reference>
<name>A0A9X2CQY8_9FLAO</name>
<feature type="chain" id="PRO_5040847795" description="Endosialidase-like protein" evidence="1">
    <location>
        <begin position="22"/>
        <end position="254"/>
    </location>
</feature>
<proteinExistence type="predicted"/>
<comment type="caution">
    <text evidence="2">The sequence shown here is derived from an EMBL/GenBank/DDBJ whole genome shotgun (WGS) entry which is preliminary data.</text>
</comment>
<accession>A0A9X2CQY8</accession>
<dbReference type="AlphaFoldDB" id="A0A9X2CQY8"/>
<gene>
    <name evidence="2" type="ORF">L1967_20055</name>
</gene>
<protein>
    <recommendedName>
        <fullName evidence="4">Endosialidase-like protein</fullName>
    </recommendedName>
</protein>
<evidence type="ECO:0008006" key="4">
    <source>
        <dbReference type="Google" id="ProtNLM"/>
    </source>
</evidence>
<evidence type="ECO:0000256" key="1">
    <source>
        <dbReference type="SAM" id="SignalP"/>
    </source>
</evidence>
<dbReference type="RefSeq" id="WP_249603286.1">
    <property type="nucleotide sequence ID" value="NZ_JAKHSK010000046.1"/>
</dbReference>